<dbReference type="PANTHER" id="PTHR10098">
    <property type="entry name" value="RAPSYN-RELATED"/>
    <property type="match status" value="1"/>
</dbReference>
<sequence length="922" mass="101931">MFFEVKKNAVIPAGIAGIQVTGMFQDMRHLDMASGGPCQNDEFSLVPKPQLSPLYISQGKPKKSVISAGMPKSRPWTVTIRLCKCLIQVTCHPVVSCSRLQEYLSWPRVCHPWTLDFGIPAEMTVLLVPKLQLGNAALEAPASGVKSSWNSQDEGSQAGAWEPVQVFWHLFWLVLLLVSRLGLSAEADFYQLIDQGRQYLRQDQYFLALDTLSNADHAASTDQQRAQAAGLLGQTLYRMHRFPDAEAALIRAIKLDQDTGLDRARWLAALANLRAESGQRKEASSFYGQALRIAQQDKGLQLGIRLDQNKLAATETCLAELNSISTDINAINQPEVRAALLVNLASQASQFPDALKLAYQSYQQAILDAAKNPRLLTEALAGLAGLYESQQRTEEALQLNDRAIQSAQALQPQDLLLELHWQQGRLLRSLNRQPEALTAFSKAVENIESIRLDIPVEYENGRSSFRETLEPVYLSLADLLLEQAKRQTGGDKNQSLRQARDTVERIKQSELEDFLGGRCALQQIKKDLESIEPHTAVIYPVILPDRLELLVSSGTEIIQFTQSVDRDSLHTAATKLAKALRNNKQGAQALALPLYQWLIAPLETWLRQHKTETLVIVPDGVLRLVPFAALHNGQHYLIEQYNVATASGLSLLEPLVKPGEGSKFLLAGMSEPGPVVDHLPIAFLQTIGEAKKPAGDDDKKPHRRTLSCGPSKASEEVSRQGEAKASRSDPATRQRLKNLLKLPGVNDEIESLGKQTSNTLLKNEDFTVARFKEVLAREPYARVHIASHGVFGHTAEDSFIMAFDDVIHMDDLDQWLKSDKLAQSPLNLITLSACRTAEGDDRAPLGFSGIAVKAKASSALGTLWTVNDDAASRLMTEFYRALSKPGTGKAQALRQAQQALLKEPGFEHPYYWAAFVLVGNWL</sequence>
<reference evidence="3 4" key="1">
    <citation type="journal article" date="2018" name="Aquat. Microb. Ecol.">
        <title>Gammaproteobacterial methanotrophs dominate.</title>
        <authorList>
            <person name="Rissanen A.J."/>
            <person name="Saarenheimo J."/>
            <person name="Tiirola M."/>
            <person name="Peura S."/>
            <person name="Aalto S.L."/>
            <person name="Karvinen A."/>
            <person name="Nykanen H."/>
        </authorList>
    </citation>
    <scope>NUCLEOTIDE SEQUENCE [LARGE SCALE GENOMIC DNA]</scope>
    <source>
        <strain evidence="3">AMbin10</strain>
    </source>
</reference>
<name>A0A2W4TJB3_9GAMM</name>
<dbReference type="Pfam" id="PF13424">
    <property type="entry name" value="TPR_12"/>
    <property type="match status" value="1"/>
</dbReference>
<dbReference type="EMBL" id="QJPH01000153">
    <property type="protein sequence ID" value="PZN84484.1"/>
    <property type="molecule type" value="Genomic_DNA"/>
</dbReference>
<dbReference type="SUPFAM" id="SSF48452">
    <property type="entry name" value="TPR-like"/>
    <property type="match status" value="1"/>
</dbReference>
<feature type="domain" description="CHAT" evidence="2">
    <location>
        <begin position="590"/>
        <end position="920"/>
    </location>
</feature>
<evidence type="ECO:0000259" key="2">
    <source>
        <dbReference type="Pfam" id="PF12770"/>
    </source>
</evidence>
<feature type="compositionally biased region" description="Basic and acidic residues" evidence="1">
    <location>
        <begin position="713"/>
        <end position="732"/>
    </location>
</feature>
<evidence type="ECO:0000313" key="4">
    <source>
        <dbReference type="Proteomes" id="UP000249396"/>
    </source>
</evidence>
<proteinExistence type="predicted"/>
<feature type="compositionally biased region" description="Basic and acidic residues" evidence="1">
    <location>
        <begin position="691"/>
        <end position="700"/>
    </location>
</feature>
<dbReference type="InterPro" id="IPR019734">
    <property type="entry name" value="TPR_rpt"/>
</dbReference>
<dbReference type="Pfam" id="PF12770">
    <property type="entry name" value="CHAT"/>
    <property type="match status" value="1"/>
</dbReference>
<evidence type="ECO:0000256" key="1">
    <source>
        <dbReference type="SAM" id="MobiDB-lite"/>
    </source>
</evidence>
<dbReference type="InterPro" id="IPR011990">
    <property type="entry name" value="TPR-like_helical_dom_sf"/>
</dbReference>
<evidence type="ECO:0000313" key="3">
    <source>
        <dbReference type="EMBL" id="PZN84484.1"/>
    </source>
</evidence>
<dbReference type="Proteomes" id="UP000249396">
    <property type="component" value="Unassembled WGS sequence"/>
</dbReference>
<dbReference type="SMART" id="SM00028">
    <property type="entry name" value="TPR"/>
    <property type="match status" value="4"/>
</dbReference>
<dbReference type="AlphaFoldDB" id="A0A2W4TJB3"/>
<comment type="caution">
    <text evidence="3">The sequence shown here is derived from an EMBL/GenBank/DDBJ whole genome shotgun (WGS) entry which is preliminary data.</text>
</comment>
<protein>
    <recommendedName>
        <fullName evidence="2">CHAT domain-containing protein</fullName>
    </recommendedName>
</protein>
<organism evidence="3 4">
    <name type="scientific">Candidatus Methylumidiphilus alinenensis</name>
    <dbReference type="NCBI Taxonomy" id="2202197"/>
    <lineage>
        <taxon>Bacteria</taxon>
        <taxon>Pseudomonadati</taxon>
        <taxon>Pseudomonadota</taxon>
        <taxon>Gammaproteobacteria</taxon>
        <taxon>Methylococcales</taxon>
        <taxon>Candidatus Methylumidiphilus</taxon>
    </lineage>
</organism>
<dbReference type="InterPro" id="IPR024983">
    <property type="entry name" value="CHAT_dom"/>
</dbReference>
<accession>A0A2W4TJB3</accession>
<gene>
    <name evidence="3" type="ORF">DM484_02785</name>
</gene>
<dbReference type="PANTHER" id="PTHR10098:SF112">
    <property type="entry name" value="SLR0380 PROTEIN"/>
    <property type="match status" value="1"/>
</dbReference>
<feature type="region of interest" description="Disordered" evidence="1">
    <location>
        <begin position="691"/>
        <end position="734"/>
    </location>
</feature>
<dbReference type="Gene3D" id="1.25.40.10">
    <property type="entry name" value="Tetratricopeptide repeat domain"/>
    <property type="match status" value="2"/>
</dbReference>